<dbReference type="Pfam" id="PF22555">
    <property type="entry name" value="DAM-like-phage1"/>
    <property type="match status" value="1"/>
</dbReference>
<reference evidence="3" key="1">
    <citation type="submission" date="2020-05" db="EMBL/GenBank/DDBJ databases">
        <authorList>
            <person name="Conneilly E.M."/>
            <person name="Corace M.L."/>
            <person name="Daly D."/>
            <person name="Dejene M.A."/>
            <person name="Deng Y."/>
            <person name="Kelly J.M."/>
            <person name="Masiello C.S."/>
            <person name="McDonough D."/>
            <person name="Musser E."/>
            <person name="Pecorale A.L."/>
            <person name="Ray R.F."/>
            <person name="Regan I.M."/>
            <person name="Shedd N.A."/>
            <person name="Tatone J.R."/>
            <person name="Tocci C.W."/>
            <person name="Zarate C.M."/>
            <person name="Whitefleet-Smith J.L."/>
            <person name="Garlena R.A."/>
            <person name="Russell D.A."/>
            <person name="Pope W.H."/>
            <person name="Jacobs-Sera D."/>
            <person name="Hatfull G.F."/>
        </authorList>
    </citation>
    <scope>NUCLEOTIDE SEQUENCE</scope>
</reference>
<evidence type="ECO:0000259" key="2">
    <source>
        <dbReference type="Pfam" id="PF22559"/>
    </source>
</evidence>
<dbReference type="GeneID" id="77951785"/>
<accession>A0AAE7F8A5</accession>
<evidence type="ECO:0000259" key="1">
    <source>
        <dbReference type="Pfam" id="PF22555"/>
    </source>
</evidence>
<feature type="domain" description="GNAT-like C-terminal" evidence="2">
    <location>
        <begin position="278"/>
        <end position="436"/>
    </location>
</feature>
<dbReference type="Proteomes" id="UP000821895">
    <property type="component" value="Segment"/>
</dbReference>
<dbReference type="KEGG" id="vg:77951785"/>
<dbReference type="RefSeq" id="YP_010675458.1">
    <property type="nucleotide sequence ID" value="NC_071004.1"/>
</dbReference>
<dbReference type="InterPro" id="IPR054341">
    <property type="entry name" value="GNAT-like_N"/>
</dbReference>
<dbReference type="EMBL" id="MT498058">
    <property type="protein sequence ID" value="QKY79941.1"/>
    <property type="molecule type" value="Genomic_DNA"/>
</dbReference>
<keyword evidence="4" id="KW-1185">Reference proteome</keyword>
<organism evidence="3 4">
    <name type="scientific">Gordonia phage Clawz</name>
    <dbReference type="NCBI Taxonomy" id="2743910"/>
    <lineage>
        <taxon>Viruses</taxon>
        <taxon>Duplodnaviria</taxon>
        <taxon>Heunggongvirae</taxon>
        <taxon>Uroviricota</taxon>
        <taxon>Caudoviricetes</taxon>
        <taxon>Clawzvirus</taxon>
        <taxon>Clawzvirus clawz</taxon>
    </lineage>
</organism>
<sequence length="441" mass="50285">MFQGSIPADLRSIVREHYRAWQGDQLWVACSGNFTIERVVNSLTPPAVHSNDVTVYSCAVGEWLTSRQVHHELNEEHLDKTGWLEPFMQTGTDKLATIMLCTRFLQFMEKNGMYYQRMMAGYRDQFAEMHAATVAKLDAIEMRLTDFHPIDAREYVDLIPADAAVMSFPPFWGGGYEKMWELLDKYFVWNAPTYEVMDIPGVMDLCAKIMDREHWVLGVHEDVEEFRPYLRGRVQTALRGFPINVYSSGTQSRIVVPRTKTEAIPMPKITRTDEIRADSHIALHPLTQGQFAGIRSQFLSKGIKPGSPLLACAVSIDGRVIGAFAFLPPKFDPDDVYLMSDFPVSWSQYKHLAKLIVVAAMSDETRQLLQRQLSSLVSKVSTTAFTNNPVSMKYRGLLKLHSRKDADDGVHDYQLQYSAPIGEWTLQEGLEMWSKKWSKTK</sequence>
<protein>
    <submittedName>
        <fullName evidence="3">Uncharacterized protein</fullName>
    </submittedName>
</protein>
<dbReference type="Pfam" id="PF22559">
    <property type="entry name" value="GNAT-phage-like"/>
    <property type="match status" value="1"/>
</dbReference>
<evidence type="ECO:0000313" key="4">
    <source>
        <dbReference type="Proteomes" id="UP000821895"/>
    </source>
</evidence>
<evidence type="ECO:0000313" key="3">
    <source>
        <dbReference type="EMBL" id="QKY79941.1"/>
    </source>
</evidence>
<feature type="domain" description="GNAT-like N-terminal" evidence="1">
    <location>
        <begin position="2"/>
        <end position="269"/>
    </location>
</feature>
<gene>
    <name evidence="3" type="primary">29</name>
    <name evidence="3" type="ORF">SEA_CLAWZ_29</name>
</gene>
<dbReference type="InterPro" id="IPR054340">
    <property type="entry name" value="GNAT-like_C_phage-like"/>
</dbReference>
<proteinExistence type="predicted"/>
<name>A0AAE7F8A5_9CAUD</name>